<proteinExistence type="predicted"/>
<dbReference type="Gene3D" id="3.30.70.100">
    <property type="match status" value="1"/>
</dbReference>
<dbReference type="Pfam" id="PF07045">
    <property type="entry name" value="DUF1330"/>
    <property type="match status" value="1"/>
</dbReference>
<protein>
    <recommendedName>
        <fullName evidence="1">DUF1330 domain-containing protein</fullName>
    </recommendedName>
</protein>
<organism evidence="2">
    <name type="scientific">uncultured Chthoniobacterales bacterium</name>
    <dbReference type="NCBI Taxonomy" id="1836801"/>
    <lineage>
        <taxon>Bacteria</taxon>
        <taxon>Pseudomonadati</taxon>
        <taxon>Verrucomicrobiota</taxon>
        <taxon>Spartobacteria</taxon>
        <taxon>Chthoniobacterales</taxon>
        <taxon>environmental samples</taxon>
    </lineage>
</organism>
<evidence type="ECO:0000259" key="1">
    <source>
        <dbReference type="Pfam" id="PF07045"/>
    </source>
</evidence>
<gene>
    <name evidence="2" type="ORF">AVDCRST_MAG42-53</name>
</gene>
<sequence length="97" mass="10885">MPKGYWIATFRLVKDRDRFANYVQRAVPIVEAAGARFIVKNMPEKVYEGGVNELTVVLEFESTAAAIATYEGAAYQDALKILGDAVEREVRIVEEFV</sequence>
<dbReference type="PANTHER" id="PTHR41521">
    <property type="match status" value="1"/>
</dbReference>
<dbReference type="PANTHER" id="PTHR41521:SF4">
    <property type="entry name" value="BLR0684 PROTEIN"/>
    <property type="match status" value="1"/>
</dbReference>
<dbReference type="AlphaFoldDB" id="A0A6J4H4X6"/>
<dbReference type="InterPro" id="IPR011008">
    <property type="entry name" value="Dimeric_a/b-barrel"/>
</dbReference>
<dbReference type="InterPro" id="IPR010753">
    <property type="entry name" value="DUF1330"/>
</dbReference>
<accession>A0A6J4H4X6</accession>
<dbReference type="SUPFAM" id="SSF54909">
    <property type="entry name" value="Dimeric alpha+beta barrel"/>
    <property type="match status" value="1"/>
</dbReference>
<evidence type="ECO:0000313" key="2">
    <source>
        <dbReference type="EMBL" id="CAA9212878.1"/>
    </source>
</evidence>
<dbReference type="EMBL" id="CADCTA010000008">
    <property type="protein sequence ID" value="CAA9212878.1"/>
    <property type="molecule type" value="Genomic_DNA"/>
</dbReference>
<feature type="domain" description="DUF1330" evidence="1">
    <location>
        <begin position="3"/>
        <end position="95"/>
    </location>
</feature>
<name>A0A6J4H4X6_9BACT</name>
<reference evidence="2" key="1">
    <citation type="submission" date="2020-02" db="EMBL/GenBank/DDBJ databases">
        <authorList>
            <person name="Meier V. D."/>
        </authorList>
    </citation>
    <scope>NUCLEOTIDE SEQUENCE</scope>
    <source>
        <strain evidence="2">AVDCRST_MAG42</strain>
    </source>
</reference>